<dbReference type="STRING" id="1459.AF332_20265"/>
<evidence type="ECO:0000256" key="1">
    <source>
        <dbReference type="ARBA" id="ARBA00038232"/>
    </source>
</evidence>
<name>A0A0M0GHI6_SPOGL</name>
<dbReference type="PATRIC" id="fig|1459.3.peg.4470"/>
<evidence type="ECO:0000313" key="3">
    <source>
        <dbReference type="EMBL" id="KON88901.1"/>
    </source>
</evidence>
<dbReference type="PANTHER" id="PTHR33795">
    <property type="entry name" value="INSERTION ELEMENT IS150 PROTEIN INSJ"/>
    <property type="match status" value="1"/>
</dbReference>
<dbReference type="OrthoDB" id="9781005at2"/>
<keyword evidence="4" id="KW-1185">Reference proteome</keyword>
<dbReference type="EMBL" id="LGUF01000007">
    <property type="protein sequence ID" value="KON88901.1"/>
    <property type="molecule type" value="Genomic_DNA"/>
</dbReference>
<dbReference type="RefSeq" id="WP_053436282.1">
    <property type="nucleotide sequence ID" value="NZ_LGUF01000007.1"/>
</dbReference>
<dbReference type="InterPro" id="IPR036388">
    <property type="entry name" value="WH-like_DNA-bd_sf"/>
</dbReference>
<evidence type="ECO:0000259" key="2">
    <source>
        <dbReference type="Pfam" id="PF13518"/>
    </source>
</evidence>
<proteinExistence type="inferred from homology"/>
<dbReference type="Proteomes" id="UP000037109">
    <property type="component" value="Unassembled WGS sequence"/>
</dbReference>
<dbReference type="SUPFAM" id="SSF46689">
    <property type="entry name" value="Homeodomain-like"/>
    <property type="match status" value="1"/>
</dbReference>
<dbReference type="Pfam" id="PF13518">
    <property type="entry name" value="HTH_28"/>
    <property type="match status" value="1"/>
</dbReference>
<dbReference type="InterPro" id="IPR055247">
    <property type="entry name" value="InsJ-like_HTH"/>
</dbReference>
<dbReference type="InterPro" id="IPR052057">
    <property type="entry name" value="IS150/IS1296_orfA-like"/>
</dbReference>
<dbReference type="Gene3D" id="1.10.10.10">
    <property type="entry name" value="Winged helix-like DNA-binding domain superfamily/Winged helix DNA-binding domain"/>
    <property type="match status" value="1"/>
</dbReference>
<organism evidence="3 4">
    <name type="scientific">Sporosarcina globispora</name>
    <name type="common">Bacillus globisporus</name>
    <dbReference type="NCBI Taxonomy" id="1459"/>
    <lineage>
        <taxon>Bacteria</taxon>
        <taxon>Bacillati</taxon>
        <taxon>Bacillota</taxon>
        <taxon>Bacilli</taxon>
        <taxon>Bacillales</taxon>
        <taxon>Caryophanaceae</taxon>
        <taxon>Sporosarcina</taxon>
    </lineage>
</organism>
<dbReference type="InterPro" id="IPR009057">
    <property type="entry name" value="Homeodomain-like_sf"/>
</dbReference>
<gene>
    <name evidence="3" type="ORF">AF332_20265</name>
</gene>
<evidence type="ECO:0000313" key="4">
    <source>
        <dbReference type="Proteomes" id="UP000037109"/>
    </source>
</evidence>
<reference evidence="4" key="1">
    <citation type="submission" date="2015-07" db="EMBL/GenBank/DDBJ databases">
        <title>Fjat-10036 dsm4.</title>
        <authorList>
            <person name="Liu B."/>
            <person name="Wang J."/>
            <person name="Zhu Y."/>
            <person name="Liu G."/>
            <person name="Chen Q."/>
            <person name="Chen Z."/>
            <person name="Lan J."/>
            <person name="Che J."/>
            <person name="Ge C."/>
            <person name="Shi H."/>
            <person name="Pan Z."/>
            <person name="Liu X."/>
        </authorList>
    </citation>
    <scope>NUCLEOTIDE SEQUENCE [LARGE SCALE GENOMIC DNA]</scope>
    <source>
        <strain evidence="4">DSM 4</strain>
    </source>
</reference>
<comment type="caution">
    <text evidence="3">The sequence shown here is derived from an EMBL/GenBank/DDBJ whole genome shotgun (WGS) entry which is preliminary data.</text>
</comment>
<sequence>MAKKGQKFINYSFEFKLSAVIKYFEGEMGYKAIAKMLGLPDHTYIRRWVKNYKELGEEGLKDRRGKSESPIKGRPRTIPMSIEEENKILKMENEFLKKLRAFQRR</sequence>
<feature type="domain" description="Insertion element IS150 protein InsJ-like helix-turn-helix" evidence="2">
    <location>
        <begin position="15"/>
        <end position="66"/>
    </location>
</feature>
<protein>
    <submittedName>
        <fullName evidence="3">Transposase</fullName>
    </submittedName>
</protein>
<dbReference type="AlphaFoldDB" id="A0A0M0GHI6"/>
<accession>A0A0M0GHI6</accession>
<comment type="similarity">
    <text evidence="1">Belongs to the IS150/IS1296 orfA family.</text>
</comment>
<dbReference type="PANTHER" id="PTHR33795:SF1">
    <property type="entry name" value="INSERTION ELEMENT IS150 PROTEIN INSJ"/>
    <property type="match status" value="1"/>
</dbReference>